<comment type="caution">
    <text evidence="3">The sequence shown here is derived from an EMBL/GenBank/DDBJ whole genome shotgun (WGS) entry which is preliminary data.</text>
</comment>
<feature type="compositionally biased region" description="Acidic residues" evidence="1">
    <location>
        <begin position="245"/>
        <end position="262"/>
    </location>
</feature>
<evidence type="ECO:0000256" key="1">
    <source>
        <dbReference type="SAM" id="MobiDB-lite"/>
    </source>
</evidence>
<feature type="domain" description="UspA" evidence="2">
    <location>
        <begin position="529"/>
        <end position="603"/>
    </location>
</feature>
<dbReference type="InterPro" id="IPR006015">
    <property type="entry name" value="Universal_stress_UspA"/>
</dbReference>
<feature type="compositionally biased region" description="Basic and acidic residues" evidence="1">
    <location>
        <begin position="111"/>
        <end position="125"/>
    </location>
</feature>
<feature type="compositionally biased region" description="Basic and acidic residues" evidence="1">
    <location>
        <begin position="308"/>
        <end position="327"/>
    </location>
</feature>
<dbReference type="InterPro" id="IPR014729">
    <property type="entry name" value="Rossmann-like_a/b/a_fold"/>
</dbReference>
<name>A0AAN7YG82_9EURO</name>
<accession>A0AAN7YG82</accession>
<dbReference type="CDD" id="cd23659">
    <property type="entry name" value="USP_At3g01520-like"/>
    <property type="match status" value="1"/>
</dbReference>
<dbReference type="PANTHER" id="PTHR46100:SF4">
    <property type="entry name" value="USPA DOMAIN-CONTAINING PROTEIN"/>
    <property type="match status" value="1"/>
</dbReference>
<reference evidence="3 4" key="1">
    <citation type="submission" date="2023-08" db="EMBL/GenBank/DDBJ databases">
        <title>Black Yeasts Isolated from many extreme environments.</title>
        <authorList>
            <person name="Coleine C."/>
            <person name="Stajich J.E."/>
            <person name="Selbmann L."/>
        </authorList>
    </citation>
    <scope>NUCLEOTIDE SEQUENCE [LARGE SCALE GENOMIC DNA]</scope>
    <source>
        <strain evidence="3 4">CCFEE 5910</strain>
    </source>
</reference>
<protein>
    <recommendedName>
        <fullName evidence="2">UspA domain-containing protein</fullName>
    </recommendedName>
</protein>
<dbReference type="InterPro" id="IPR006016">
    <property type="entry name" value="UspA"/>
</dbReference>
<dbReference type="Gene3D" id="3.40.50.620">
    <property type="entry name" value="HUPs"/>
    <property type="match status" value="1"/>
</dbReference>
<keyword evidence="4" id="KW-1185">Reference proteome</keyword>
<evidence type="ECO:0000259" key="2">
    <source>
        <dbReference type="Pfam" id="PF00582"/>
    </source>
</evidence>
<evidence type="ECO:0000313" key="4">
    <source>
        <dbReference type="Proteomes" id="UP001309876"/>
    </source>
</evidence>
<dbReference type="Pfam" id="PF00582">
    <property type="entry name" value="Usp"/>
    <property type="match status" value="1"/>
</dbReference>
<dbReference type="PRINTS" id="PR01438">
    <property type="entry name" value="UNVRSLSTRESS"/>
</dbReference>
<organism evidence="3 4">
    <name type="scientific">Lithohypha guttulata</name>
    <dbReference type="NCBI Taxonomy" id="1690604"/>
    <lineage>
        <taxon>Eukaryota</taxon>
        <taxon>Fungi</taxon>
        <taxon>Dikarya</taxon>
        <taxon>Ascomycota</taxon>
        <taxon>Pezizomycotina</taxon>
        <taxon>Eurotiomycetes</taxon>
        <taxon>Chaetothyriomycetidae</taxon>
        <taxon>Chaetothyriales</taxon>
        <taxon>Trichomeriaceae</taxon>
        <taxon>Lithohypha</taxon>
    </lineage>
</organism>
<sequence length="643" mass="70899">MARRNSVSIEEVLDEDNKAELAALERTESANSSRKKIANGPRSTASVGSDPLTAVYVGNKLGVRSPTMRHSSIAGEGAGVTSPGQSRKKKLDPSDPSTWTRPVATVSPVEPRPRSASENIQREDLTIQFTSEDEKEGAQAGALTSVEPSTPAMPFRSRLLSSAAYSDDGQSPVEISTATIAPDSPMSTRSDRTDGPLSPSTPQSLAPPSDETARRLSQQSVASTATDDSDVLGPGRRVNMRGEEDVVEEYSESERSDSEDEGSPVSQRGRKRKTERDPESLEPSKEPERTEAVTPLIRVDEADTNDGQPHHTDHSGKLSETQGERITPRSNYQRGASPAAQSALSDEDAELKRAKALELRVSDIEETVKDRTVKMIIRGDWKSFQDYEEEDQTNRHEPRLYLVCTDLSNEATYALEWTVGTLLKDGDSILIVNAVEDENATKAKDFDPNLEPSLEVRLESAKAAEEATSTMDTLTRQTTNQQSDAQYETHKKLKLSALKDHARSLSRTGRNWTKKDEERVKAVDKLENDFLKFVRKTTLQVRCMIEVIHCRNSRHLILSAIDGLEPTLVVVGTRGQGSVKNVLMGSFSNYLVQKSSIPVMVARKRLKKPHHAKISSQQIRMTNNLMPTMIGGKRKSLTQARID</sequence>
<dbReference type="SUPFAM" id="SSF52402">
    <property type="entry name" value="Adenine nucleotide alpha hydrolases-like"/>
    <property type="match status" value="1"/>
</dbReference>
<proteinExistence type="predicted"/>
<gene>
    <name evidence="3" type="ORF">LTR05_004712</name>
</gene>
<dbReference type="PANTHER" id="PTHR46100">
    <property type="entry name" value="IMP2'P"/>
    <property type="match status" value="1"/>
</dbReference>
<feature type="compositionally biased region" description="Polar residues" evidence="1">
    <location>
        <begin position="471"/>
        <end position="486"/>
    </location>
</feature>
<evidence type="ECO:0000313" key="3">
    <source>
        <dbReference type="EMBL" id="KAK5085427.1"/>
    </source>
</evidence>
<dbReference type="Proteomes" id="UP001309876">
    <property type="component" value="Unassembled WGS sequence"/>
</dbReference>
<dbReference type="AlphaFoldDB" id="A0AAN7YG82"/>
<feature type="compositionally biased region" description="Basic and acidic residues" evidence="1">
    <location>
        <begin position="274"/>
        <end position="291"/>
    </location>
</feature>
<feature type="region of interest" description="Disordered" evidence="1">
    <location>
        <begin position="466"/>
        <end position="486"/>
    </location>
</feature>
<feature type="compositionally biased region" description="Polar residues" evidence="1">
    <location>
        <begin position="328"/>
        <end position="344"/>
    </location>
</feature>
<feature type="compositionally biased region" description="Polar residues" evidence="1">
    <location>
        <begin position="215"/>
        <end position="226"/>
    </location>
</feature>
<dbReference type="EMBL" id="JAVRRJ010000004">
    <property type="protein sequence ID" value="KAK5085427.1"/>
    <property type="molecule type" value="Genomic_DNA"/>
</dbReference>
<feature type="region of interest" description="Disordered" evidence="1">
    <location>
        <begin position="25"/>
        <end position="347"/>
    </location>
</feature>